<protein>
    <recommendedName>
        <fullName evidence="4">Transposase</fullName>
    </recommendedName>
</protein>
<proteinExistence type="predicted"/>
<gene>
    <name evidence="1" type="ORF">LQ356_00570</name>
    <name evidence="2" type="ORF">LQ356_00660</name>
</gene>
<sequence>MLESNDLIRDINCNDSNYATLNIDNLKTYHSNYKLVVYKNFNTIYWNKNSSLCPYWEISPLGKWRVRSVDYRKESDVNWERMRLHNEWVVSSIAINIKKNKDKNYLLIYESTEPSFFWDFLKNHHGLEVNRKVFTLDNGLEKRDFCVLSNIKRFKNFNKSWNSIIDFEKAVLNQIESEEA</sequence>
<organism evidence="1 3">
    <name type="scientific">Metamycoplasma faucium</name>
    <dbReference type="NCBI Taxonomy" id="56142"/>
    <lineage>
        <taxon>Bacteria</taxon>
        <taxon>Bacillati</taxon>
        <taxon>Mycoplasmatota</taxon>
        <taxon>Mycoplasmoidales</taxon>
        <taxon>Metamycoplasmataceae</taxon>
        <taxon>Metamycoplasma</taxon>
    </lineage>
</organism>
<evidence type="ECO:0008006" key="4">
    <source>
        <dbReference type="Google" id="ProtNLM"/>
    </source>
</evidence>
<dbReference type="EMBL" id="CP088155">
    <property type="protein sequence ID" value="WYM97396.1"/>
    <property type="molecule type" value="Genomic_DNA"/>
</dbReference>
<evidence type="ECO:0000313" key="3">
    <source>
        <dbReference type="Proteomes" id="UP001622612"/>
    </source>
</evidence>
<reference evidence="1 3" key="1">
    <citation type="submission" date="2021-11" db="EMBL/GenBank/DDBJ databases">
        <title>The first genome sequence of unculturable Mycoplasma faucium obtained by de novo assembly of metagenomic reads.</title>
        <authorList>
            <person name="Sabat A.J."/>
            <person name="Bathoorn E."/>
            <person name="Akkerboom V."/>
            <person name="Friedrich A.W."/>
        </authorList>
    </citation>
    <scope>NUCLEOTIDE SEQUENCE [LARGE SCALE GENOMIC DNA]</scope>
    <source>
        <strain evidence="1 3">UMCG-MFM1</strain>
    </source>
</reference>
<evidence type="ECO:0000313" key="2">
    <source>
        <dbReference type="EMBL" id="WYM97396.1"/>
    </source>
</evidence>
<name>A0ABZ2TQE2_9BACT</name>
<dbReference type="RefSeq" id="WP_405311803.1">
    <property type="nucleotide sequence ID" value="NZ_CP088155.1"/>
</dbReference>
<keyword evidence="3" id="KW-1185">Reference proteome</keyword>
<dbReference type="Proteomes" id="UP001622612">
    <property type="component" value="Chromosome"/>
</dbReference>
<dbReference type="EMBL" id="CP088155">
    <property type="protein sequence ID" value="WYM97378.1"/>
    <property type="molecule type" value="Genomic_DNA"/>
</dbReference>
<evidence type="ECO:0000313" key="1">
    <source>
        <dbReference type="EMBL" id="WYM97378.1"/>
    </source>
</evidence>
<accession>A0ABZ2TQE2</accession>